<accession>A0A2Z6ZX27</accession>
<evidence type="ECO:0000256" key="1">
    <source>
        <dbReference type="SAM" id="MobiDB-lite"/>
    </source>
</evidence>
<dbReference type="Proteomes" id="UP000250235">
    <property type="component" value="Unassembled WGS sequence"/>
</dbReference>
<protein>
    <submittedName>
        <fullName evidence="2">Myb</fullName>
    </submittedName>
</protein>
<organism evidence="2 3">
    <name type="scientific">Dorcoceras hygrometricum</name>
    <dbReference type="NCBI Taxonomy" id="472368"/>
    <lineage>
        <taxon>Eukaryota</taxon>
        <taxon>Viridiplantae</taxon>
        <taxon>Streptophyta</taxon>
        <taxon>Embryophyta</taxon>
        <taxon>Tracheophyta</taxon>
        <taxon>Spermatophyta</taxon>
        <taxon>Magnoliopsida</taxon>
        <taxon>eudicotyledons</taxon>
        <taxon>Gunneridae</taxon>
        <taxon>Pentapetalae</taxon>
        <taxon>asterids</taxon>
        <taxon>lamiids</taxon>
        <taxon>Lamiales</taxon>
        <taxon>Gesneriaceae</taxon>
        <taxon>Didymocarpoideae</taxon>
        <taxon>Trichosporeae</taxon>
        <taxon>Loxocarpinae</taxon>
        <taxon>Dorcoceras</taxon>
    </lineage>
</organism>
<feature type="region of interest" description="Disordered" evidence="1">
    <location>
        <begin position="1"/>
        <end position="24"/>
    </location>
</feature>
<gene>
    <name evidence="2" type="ORF">F511_45016</name>
</gene>
<sequence>MTEQLRAEERRTKQMRARKYQIRSAQRSDHLRAYKSSAVLRTYQIGRLAQISNSNKISLEEEQGSTNRISRDSNILEKERSRTYQMRRDQLRTAQKESGSDNQEQYSFVSYQIRALQQISSHKKRRA</sequence>
<reference evidence="2 3" key="1">
    <citation type="journal article" date="2015" name="Proc. Natl. Acad. Sci. U.S.A.">
        <title>The resurrection genome of Boea hygrometrica: A blueprint for survival of dehydration.</title>
        <authorList>
            <person name="Xiao L."/>
            <person name="Yang G."/>
            <person name="Zhang L."/>
            <person name="Yang X."/>
            <person name="Zhao S."/>
            <person name="Ji Z."/>
            <person name="Zhou Q."/>
            <person name="Hu M."/>
            <person name="Wang Y."/>
            <person name="Chen M."/>
            <person name="Xu Y."/>
            <person name="Jin H."/>
            <person name="Xiao X."/>
            <person name="Hu G."/>
            <person name="Bao F."/>
            <person name="Hu Y."/>
            <person name="Wan P."/>
            <person name="Li L."/>
            <person name="Deng X."/>
            <person name="Kuang T."/>
            <person name="Xiang C."/>
            <person name="Zhu J.K."/>
            <person name="Oliver M.J."/>
            <person name="He Y."/>
        </authorList>
    </citation>
    <scope>NUCLEOTIDE SEQUENCE [LARGE SCALE GENOMIC DNA]</scope>
    <source>
        <strain evidence="3">cv. XS01</strain>
    </source>
</reference>
<feature type="compositionally biased region" description="Basic and acidic residues" evidence="1">
    <location>
        <begin position="69"/>
        <end position="99"/>
    </location>
</feature>
<dbReference type="EMBL" id="KV025495">
    <property type="protein sequence ID" value="KZV13807.1"/>
    <property type="molecule type" value="Genomic_DNA"/>
</dbReference>
<evidence type="ECO:0000313" key="3">
    <source>
        <dbReference type="Proteomes" id="UP000250235"/>
    </source>
</evidence>
<dbReference type="AlphaFoldDB" id="A0A2Z6ZX27"/>
<evidence type="ECO:0000313" key="2">
    <source>
        <dbReference type="EMBL" id="KZV13807.1"/>
    </source>
</evidence>
<name>A0A2Z6ZX27_9LAMI</name>
<proteinExistence type="predicted"/>
<keyword evidence="3" id="KW-1185">Reference proteome</keyword>
<feature type="compositionally biased region" description="Basic and acidic residues" evidence="1">
    <location>
        <begin position="1"/>
        <end position="12"/>
    </location>
</feature>
<feature type="region of interest" description="Disordered" evidence="1">
    <location>
        <begin position="58"/>
        <end position="104"/>
    </location>
</feature>